<dbReference type="EMBL" id="JBBMEX010000003">
    <property type="protein sequence ID" value="MEQ2557174.1"/>
    <property type="molecule type" value="Genomic_DNA"/>
</dbReference>
<gene>
    <name evidence="1" type="ORF">WMO43_04680</name>
</gene>
<dbReference type="PANTHER" id="PTHR36454">
    <property type="entry name" value="LMO2823 PROTEIN"/>
    <property type="match status" value="1"/>
</dbReference>
<reference evidence="1 2" key="1">
    <citation type="submission" date="2024-03" db="EMBL/GenBank/DDBJ databases">
        <title>Human intestinal bacterial collection.</title>
        <authorList>
            <person name="Pauvert C."/>
            <person name="Hitch T.C.A."/>
            <person name="Clavel T."/>
        </authorList>
    </citation>
    <scope>NUCLEOTIDE SEQUENCE [LARGE SCALE GENOMIC DNA]</scope>
    <source>
        <strain evidence="1 2">CLA-AA-H185</strain>
    </source>
</reference>
<dbReference type="PANTHER" id="PTHR36454:SF1">
    <property type="entry name" value="DUF1015 DOMAIN-CONTAINING PROTEIN"/>
    <property type="match status" value="1"/>
</dbReference>
<dbReference type="RefSeq" id="WP_353530258.1">
    <property type="nucleotide sequence ID" value="NZ_JBBMEX010000003.1"/>
</dbReference>
<dbReference type="InterPro" id="IPR008323">
    <property type="entry name" value="UCP033563"/>
</dbReference>
<evidence type="ECO:0000313" key="2">
    <source>
        <dbReference type="Proteomes" id="UP001454489"/>
    </source>
</evidence>
<dbReference type="Pfam" id="PF06245">
    <property type="entry name" value="DUF1015"/>
    <property type="match status" value="1"/>
</dbReference>
<protein>
    <submittedName>
        <fullName evidence="1">DUF1015 family protein</fullName>
    </submittedName>
</protein>
<comment type="caution">
    <text evidence="1">The sequence shown here is derived from an EMBL/GenBank/DDBJ whole genome shotgun (WGS) entry which is preliminary data.</text>
</comment>
<dbReference type="PIRSF" id="PIRSF033563">
    <property type="entry name" value="UCP033563"/>
    <property type="match status" value="1"/>
</dbReference>
<sequence>MAVIRPFFSIRPSEEKADKIAALPYDVYNREEAKAAVANHPLSFLNIDRAETQFDDTVDTYDERVYQKAHDLLWDMVEKGDFIREKKRCYYIYELTMNGRTQTGITACASIDDYANGVIKKHENTRAEKEADRIHHVDTCNAQTGPIFLAYRSNKRINEVVDRVKSSDTPVYDFVADDGIRHCVWVIDKDADIAVIEQAFSSIGEIYIADGHHRAASAVKVGFMRREANPDYTGEEEFNYFLSVLFPDDRLMIMDYNRAVKDLNGMSKEDFLAKVCEIFDVSEIEHASDQSEEQLRPKQKGEYSMFLGEKWYLCRLKEADKNPDPVKGLDVSLLQDLLLDPVLGIKDPKTDDRIDFIGGIRGLKELERRVHTDCAVAFAMYPTSIGELFAVADAGLLMPPKSTWFEPKLRSGLFIHEI</sequence>
<name>A0ABV1HBT0_9FIRM</name>
<proteinExistence type="predicted"/>
<organism evidence="1 2">
    <name type="scientific">Maccoyibacter intestinihominis</name>
    <dbReference type="NCBI Taxonomy" id="3133499"/>
    <lineage>
        <taxon>Bacteria</taxon>
        <taxon>Bacillati</taxon>
        <taxon>Bacillota</taxon>
        <taxon>Clostridia</taxon>
        <taxon>Lachnospirales</taxon>
        <taxon>Lachnospiraceae</taxon>
        <taxon>Maccoyibacter</taxon>
    </lineage>
</organism>
<evidence type="ECO:0000313" key="1">
    <source>
        <dbReference type="EMBL" id="MEQ2557174.1"/>
    </source>
</evidence>
<dbReference type="Proteomes" id="UP001454489">
    <property type="component" value="Unassembled WGS sequence"/>
</dbReference>
<keyword evidence="2" id="KW-1185">Reference proteome</keyword>
<accession>A0ABV1HBT0</accession>